<evidence type="ECO:0000313" key="2">
    <source>
        <dbReference type="Proteomes" id="UP000274920"/>
    </source>
</evidence>
<organism evidence="1 2">
    <name type="scientific">Schaedlerella arabinosiphila</name>
    <dbReference type="NCBI Taxonomy" id="2044587"/>
    <lineage>
        <taxon>Bacteria</taxon>
        <taxon>Bacillati</taxon>
        <taxon>Bacillota</taxon>
        <taxon>Clostridia</taxon>
        <taxon>Lachnospirales</taxon>
        <taxon>Lachnospiraceae</taxon>
        <taxon>Schaedlerella</taxon>
    </lineage>
</organism>
<gene>
    <name evidence="1" type="ORF">EBB54_27865</name>
</gene>
<dbReference type="EMBL" id="RHJS01000002">
    <property type="protein sequence ID" value="RRK34733.1"/>
    <property type="molecule type" value="Genomic_DNA"/>
</dbReference>
<evidence type="ECO:0000313" key="1">
    <source>
        <dbReference type="EMBL" id="RRK34733.1"/>
    </source>
</evidence>
<keyword evidence="2" id="KW-1185">Reference proteome</keyword>
<dbReference type="Proteomes" id="UP000274920">
    <property type="component" value="Unassembled WGS sequence"/>
</dbReference>
<dbReference type="AlphaFoldDB" id="A0A3R8JTV4"/>
<reference evidence="1" key="1">
    <citation type="submission" date="2018-10" db="EMBL/GenBank/DDBJ databases">
        <title>Schaedlerella arabinophila gen. nov. sp. nov., isolated from the mouse intestinal tract and comparative analysis with the genome of the closely related altered Schaedler flora strain ASF502.</title>
        <authorList>
            <person name="Miyake S."/>
            <person name="Soh M."/>
            <person name="Seedorf H."/>
        </authorList>
    </citation>
    <scope>NUCLEOTIDE SEQUENCE [LARGE SCALE GENOMIC DNA]</scope>
    <source>
        <strain evidence="1">DSM 106076</strain>
    </source>
</reference>
<proteinExistence type="predicted"/>
<name>A0A3R8JTV4_9FIRM</name>
<protein>
    <submittedName>
        <fullName evidence="1">Uncharacterized protein</fullName>
    </submittedName>
</protein>
<comment type="caution">
    <text evidence="1">The sequence shown here is derived from an EMBL/GenBank/DDBJ whole genome shotgun (WGS) entry which is preliminary data.</text>
</comment>
<accession>A0A3R8JTV4</accession>
<sequence length="69" mass="7583">MWAFADTLGLRGVDFANFAAVFLPLLLTTHGKANLAKFPGISFRVFTTAFDKNGKQEAFLGLKSVPFCR</sequence>